<dbReference type="GeneID" id="18566119"/>
<reference evidence="1 2" key="1">
    <citation type="journal article" date="2012" name="J. Virol.">
        <title>Complete Genome Sequences of 138 Mycobacteriophages.</title>
        <authorList>
            <consortium name="the Science Education Alliance Phage Hunters Advancing Genomics and Evolutionary Science Program"/>
            <consortium name="the KwaZulu-Natal Research Institute for Tuberculosis and HIV Mycobacterial Genetics Course Students"/>
            <consortium name="the Phage Hunters Integrating Research and Education Program"/>
            <person name="Hatfull G.F."/>
        </authorList>
    </citation>
    <scope>NUCLEOTIDE SEQUENCE [LARGE SCALE GENOMIC DNA]</scope>
</reference>
<sequence length="40" mass="4438">MNNGARILRPEDDRAAMSGRLFCVQLSAELFPPANTCIRC</sequence>
<dbReference type="EMBL" id="JN201525">
    <property type="protein sequence ID" value="AEJ94103.1"/>
    <property type="molecule type" value="Genomic_DNA"/>
</dbReference>
<evidence type="ECO:0000313" key="2">
    <source>
        <dbReference type="Proteomes" id="UP000008391"/>
    </source>
</evidence>
<keyword evidence="2" id="KW-1185">Reference proteome</keyword>
<name>G1FGS1_9CAUD</name>
<dbReference type="OrthoDB" id="41400at10239"/>
<gene>
    <name evidence="1" type="primary">208</name>
    <name evidence="1" type="ORF">THIBAULT_208</name>
</gene>
<dbReference type="RefSeq" id="YP_009018217.1">
    <property type="nucleotide sequence ID" value="NC_023738.1"/>
</dbReference>
<accession>G1FGS1</accession>
<dbReference type="KEGG" id="vg:18566119"/>
<evidence type="ECO:0000313" key="1">
    <source>
        <dbReference type="EMBL" id="AEJ94103.1"/>
    </source>
</evidence>
<organism evidence="1 2">
    <name type="scientific">Mycobacterium phage Thibault</name>
    <dbReference type="NCBI Taxonomy" id="1052673"/>
    <lineage>
        <taxon>Viruses</taxon>
        <taxon>Duplodnaviria</taxon>
        <taxon>Heunggongvirae</taxon>
        <taxon>Uroviricota</taxon>
        <taxon>Caudoviricetes</taxon>
        <taxon>Omegavirus</taxon>
        <taxon>Omegavirus thibault</taxon>
    </lineage>
</organism>
<protein>
    <submittedName>
        <fullName evidence="1">Uncharacterized protein</fullName>
    </submittedName>
</protein>
<dbReference type="Proteomes" id="UP000008391">
    <property type="component" value="Segment"/>
</dbReference>
<proteinExistence type="predicted"/>